<dbReference type="KEGG" id="abac:LuPra_04052"/>
<gene>
    <name evidence="4" type="ORF">LuPra_04052</name>
</gene>
<keyword evidence="2" id="KW-0479">Metal-binding</keyword>
<sequence>MRIAIISDIHGNLQALDAVLADLRTRPVDAVYCLGDLVGYAAHPNEVTERVRAEGIPTIMGNYDDGVGFERDECGCAYTNPVDKALGDRSLAWTKATVTSENKAFLRTLVSEIRFDADGRRVLLVHGSPRRVNEYLFEDRPISSFQRLAASSQADIIVFGHTHKPYTKLVDDVLFVNAGSVGKPKDGDWRACYSILDGADTTNPVAFIRVPYDVASEAAAIRASDLPDKFAVDIETGGASIVTPA</sequence>
<dbReference type="InterPro" id="IPR050126">
    <property type="entry name" value="Ap4A_hydrolase"/>
</dbReference>
<organism evidence="4 5">
    <name type="scientific">Luteitalea pratensis</name>
    <dbReference type="NCBI Taxonomy" id="1855912"/>
    <lineage>
        <taxon>Bacteria</taxon>
        <taxon>Pseudomonadati</taxon>
        <taxon>Acidobacteriota</taxon>
        <taxon>Vicinamibacteria</taxon>
        <taxon>Vicinamibacterales</taxon>
        <taxon>Vicinamibacteraceae</taxon>
        <taxon>Luteitalea</taxon>
    </lineage>
</organism>
<evidence type="ECO:0000259" key="3">
    <source>
        <dbReference type="Pfam" id="PF12850"/>
    </source>
</evidence>
<dbReference type="EC" id="3.1.4.-" evidence="2"/>
<reference evidence="4 5" key="1">
    <citation type="journal article" date="2016" name="Genome Announc.">
        <title>First Complete Genome Sequence of a Subdivision 6 Acidobacterium Strain.</title>
        <authorList>
            <person name="Huang S."/>
            <person name="Vieira S."/>
            <person name="Bunk B."/>
            <person name="Riedel T."/>
            <person name="Sproer C."/>
            <person name="Overmann J."/>
        </authorList>
    </citation>
    <scope>NUCLEOTIDE SEQUENCE [LARGE SCALE GENOMIC DNA]</scope>
    <source>
        <strain evidence="5">DSM 100886 HEG_-6_39</strain>
    </source>
</reference>
<dbReference type="EMBL" id="CP015136">
    <property type="protein sequence ID" value="AMY10811.1"/>
    <property type="molecule type" value="Genomic_DNA"/>
</dbReference>
<dbReference type="NCBIfam" id="TIGR00040">
    <property type="entry name" value="yfcE"/>
    <property type="match status" value="1"/>
</dbReference>
<dbReference type="RefSeq" id="WP_110172412.1">
    <property type="nucleotide sequence ID" value="NZ_CP015136.1"/>
</dbReference>
<dbReference type="STRING" id="1855912.LuPra_04052"/>
<evidence type="ECO:0000313" key="5">
    <source>
        <dbReference type="Proteomes" id="UP000076079"/>
    </source>
</evidence>
<evidence type="ECO:0000256" key="2">
    <source>
        <dbReference type="RuleBase" id="RU362039"/>
    </source>
</evidence>
<dbReference type="AlphaFoldDB" id="A0A143PQV2"/>
<proteinExistence type="inferred from homology"/>
<dbReference type="InterPro" id="IPR011152">
    <property type="entry name" value="Pesterase_MJ0912"/>
</dbReference>
<dbReference type="Proteomes" id="UP000076079">
    <property type="component" value="Chromosome"/>
</dbReference>
<keyword evidence="5" id="KW-1185">Reference proteome</keyword>
<dbReference type="PANTHER" id="PTHR42850:SF2">
    <property type="entry name" value="BLL5683 PROTEIN"/>
    <property type="match status" value="1"/>
</dbReference>
<feature type="domain" description="Calcineurin-like phosphoesterase" evidence="3">
    <location>
        <begin position="1"/>
        <end position="197"/>
    </location>
</feature>
<reference evidence="5" key="2">
    <citation type="submission" date="2016-04" db="EMBL/GenBank/DDBJ databases">
        <title>First Complete Genome Sequence of a Subdivision 6 Acidobacterium.</title>
        <authorList>
            <person name="Huang S."/>
            <person name="Vieira S."/>
            <person name="Bunk B."/>
            <person name="Riedel T."/>
            <person name="Sproeer C."/>
            <person name="Overmann J."/>
        </authorList>
    </citation>
    <scope>NUCLEOTIDE SEQUENCE [LARGE SCALE GENOMIC DNA]</scope>
    <source>
        <strain evidence="5">DSM 100886 HEG_-6_39</strain>
    </source>
</reference>
<dbReference type="InterPro" id="IPR000979">
    <property type="entry name" value="Phosphodiesterase_MJ0936/Vps29"/>
</dbReference>
<evidence type="ECO:0000256" key="1">
    <source>
        <dbReference type="ARBA" id="ARBA00008950"/>
    </source>
</evidence>
<comment type="similarity">
    <text evidence="1 2">Belongs to the metallophosphoesterase superfamily. YfcE family.</text>
</comment>
<dbReference type="PIRSF" id="PIRSF000883">
    <property type="entry name" value="Pesterase_MJ0912"/>
    <property type="match status" value="1"/>
</dbReference>
<dbReference type="OrthoDB" id="9800565at2"/>
<name>A0A143PQV2_LUTPR</name>
<dbReference type="PANTHER" id="PTHR42850">
    <property type="entry name" value="METALLOPHOSPHOESTERASE"/>
    <property type="match status" value="1"/>
</dbReference>
<dbReference type="PATRIC" id="fig|1813736.3.peg.4284"/>
<protein>
    <recommendedName>
        <fullName evidence="2">Phosphoesterase</fullName>
        <ecNumber evidence="2">3.1.4.-</ecNumber>
    </recommendedName>
</protein>
<evidence type="ECO:0000313" key="4">
    <source>
        <dbReference type="EMBL" id="AMY10811.1"/>
    </source>
</evidence>
<dbReference type="Gene3D" id="3.60.21.10">
    <property type="match status" value="1"/>
</dbReference>
<dbReference type="InterPro" id="IPR024654">
    <property type="entry name" value="Calcineurin-like_PHP_lpxH"/>
</dbReference>
<comment type="cofactor">
    <cofactor evidence="2">
        <name>a divalent metal cation</name>
        <dbReference type="ChEBI" id="CHEBI:60240"/>
    </cofactor>
</comment>
<dbReference type="GO" id="GO:0046872">
    <property type="term" value="F:metal ion binding"/>
    <property type="evidence" value="ECO:0007669"/>
    <property type="project" value="UniProtKB-KW"/>
</dbReference>
<dbReference type="Pfam" id="PF12850">
    <property type="entry name" value="Metallophos_2"/>
    <property type="match status" value="1"/>
</dbReference>
<accession>A0A143PQV2</accession>
<dbReference type="SUPFAM" id="SSF56300">
    <property type="entry name" value="Metallo-dependent phosphatases"/>
    <property type="match status" value="1"/>
</dbReference>
<dbReference type="InterPro" id="IPR029052">
    <property type="entry name" value="Metallo-depent_PP-like"/>
</dbReference>
<dbReference type="GO" id="GO:0016791">
    <property type="term" value="F:phosphatase activity"/>
    <property type="evidence" value="ECO:0007669"/>
    <property type="project" value="TreeGrafter"/>
</dbReference>
<dbReference type="GO" id="GO:0005737">
    <property type="term" value="C:cytoplasm"/>
    <property type="evidence" value="ECO:0007669"/>
    <property type="project" value="TreeGrafter"/>
</dbReference>